<dbReference type="GO" id="GO:0046872">
    <property type="term" value="F:metal ion binding"/>
    <property type="evidence" value="ECO:0007669"/>
    <property type="project" value="UniProtKB-KW"/>
</dbReference>
<dbReference type="Pfam" id="PF01152">
    <property type="entry name" value="Bac_globin"/>
    <property type="match status" value="1"/>
</dbReference>
<keyword evidence="3 5" id="KW-0479">Metal-binding</keyword>
<evidence type="ECO:0000256" key="3">
    <source>
        <dbReference type="ARBA" id="ARBA00022723"/>
    </source>
</evidence>
<proteinExistence type="predicted"/>
<gene>
    <name evidence="7" type="ORF">SAMN05216276_100931</name>
</gene>
<keyword evidence="1" id="KW-0813">Transport</keyword>
<feature type="compositionally biased region" description="Basic and acidic residues" evidence="6">
    <location>
        <begin position="132"/>
        <end position="159"/>
    </location>
</feature>
<dbReference type="EMBL" id="FZOD01000009">
    <property type="protein sequence ID" value="SNS41210.1"/>
    <property type="molecule type" value="Genomic_DNA"/>
</dbReference>
<accession>A0A239E8Z6</accession>
<evidence type="ECO:0000313" key="8">
    <source>
        <dbReference type="Proteomes" id="UP000198282"/>
    </source>
</evidence>
<dbReference type="Proteomes" id="UP000198282">
    <property type="component" value="Unassembled WGS sequence"/>
</dbReference>
<name>A0A239E8Z6_9ACTN</name>
<feature type="region of interest" description="Disordered" evidence="6">
    <location>
        <begin position="125"/>
        <end position="159"/>
    </location>
</feature>
<reference evidence="7 8" key="1">
    <citation type="submission" date="2017-06" db="EMBL/GenBank/DDBJ databases">
        <authorList>
            <person name="Kim H.J."/>
            <person name="Triplett B.A."/>
        </authorList>
    </citation>
    <scope>NUCLEOTIDE SEQUENCE [LARGE SCALE GENOMIC DNA]</scope>
    <source>
        <strain evidence="7 8">CGMCC 4.2132</strain>
    </source>
</reference>
<dbReference type="GO" id="GO:0020037">
    <property type="term" value="F:heme binding"/>
    <property type="evidence" value="ECO:0007669"/>
    <property type="project" value="InterPro"/>
</dbReference>
<feature type="binding site" description="distal binding residue" evidence="5">
    <location>
        <position position="52"/>
    </location>
    <ligand>
        <name>heme</name>
        <dbReference type="ChEBI" id="CHEBI:30413"/>
    </ligand>
    <ligandPart>
        <name>Fe</name>
        <dbReference type="ChEBI" id="CHEBI:18248"/>
    </ligandPart>
</feature>
<dbReference type="CDD" id="cd14775">
    <property type="entry name" value="TrHb2_O-like"/>
    <property type="match status" value="1"/>
</dbReference>
<evidence type="ECO:0000256" key="6">
    <source>
        <dbReference type="SAM" id="MobiDB-lite"/>
    </source>
</evidence>
<dbReference type="GO" id="GO:0019825">
    <property type="term" value="F:oxygen binding"/>
    <property type="evidence" value="ECO:0007669"/>
    <property type="project" value="InterPro"/>
</dbReference>
<dbReference type="Gene3D" id="1.10.490.10">
    <property type="entry name" value="Globins"/>
    <property type="match status" value="1"/>
</dbReference>
<protein>
    <submittedName>
        <fullName evidence="7">Hemoglobin</fullName>
    </submittedName>
</protein>
<evidence type="ECO:0000313" key="7">
    <source>
        <dbReference type="EMBL" id="SNS41210.1"/>
    </source>
</evidence>
<dbReference type="SUPFAM" id="SSF46458">
    <property type="entry name" value="Globin-like"/>
    <property type="match status" value="1"/>
</dbReference>
<dbReference type="InterPro" id="IPR012292">
    <property type="entry name" value="Globin/Proto"/>
</dbReference>
<sequence length="159" mass="17733">MACNDVTVATLFEHAGGLKGLRRFNEIFYSSVLSDPLLQPLFGEGRPHHVAHLSAFTAETFGGPTTFTDEMGGFLGLIAVHRGLKITEEQRQRFVDLYMAAADTAELPDDAPFREALRSHVEFGTQVAKQNSHAETDDQLHPLREVPHWDWPAPRDDHA</sequence>
<keyword evidence="8" id="KW-1185">Reference proteome</keyword>
<evidence type="ECO:0000256" key="5">
    <source>
        <dbReference type="PIRSR" id="PIRSR601486-1"/>
    </source>
</evidence>
<dbReference type="AlphaFoldDB" id="A0A239E8Z6"/>
<evidence type="ECO:0000256" key="1">
    <source>
        <dbReference type="ARBA" id="ARBA00022448"/>
    </source>
</evidence>
<keyword evidence="4 5" id="KW-0408">Iron</keyword>
<dbReference type="InterPro" id="IPR001486">
    <property type="entry name" value="Hemoglobin_trunc"/>
</dbReference>
<evidence type="ECO:0000256" key="4">
    <source>
        <dbReference type="ARBA" id="ARBA00023004"/>
    </source>
</evidence>
<keyword evidence="2 5" id="KW-0349">Heme</keyword>
<organism evidence="7 8">
    <name type="scientific">Streptosporangium subroseum</name>
    <dbReference type="NCBI Taxonomy" id="106412"/>
    <lineage>
        <taxon>Bacteria</taxon>
        <taxon>Bacillati</taxon>
        <taxon>Actinomycetota</taxon>
        <taxon>Actinomycetes</taxon>
        <taxon>Streptosporangiales</taxon>
        <taxon>Streptosporangiaceae</taxon>
        <taxon>Streptosporangium</taxon>
    </lineage>
</organism>
<evidence type="ECO:0000256" key="2">
    <source>
        <dbReference type="ARBA" id="ARBA00022617"/>
    </source>
</evidence>
<dbReference type="InterPro" id="IPR009050">
    <property type="entry name" value="Globin-like_sf"/>
</dbReference>